<dbReference type="Proteomes" id="UP001417504">
    <property type="component" value="Unassembled WGS sequence"/>
</dbReference>
<dbReference type="Gene3D" id="4.10.470.10">
    <property type="entry name" value="Ricin (A Subunit), domain 2"/>
    <property type="match status" value="1"/>
</dbReference>
<dbReference type="GO" id="GO:0030598">
    <property type="term" value="F:rRNA N-glycosylase activity"/>
    <property type="evidence" value="ECO:0007669"/>
    <property type="project" value="InterPro"/>
</dbReference>
<evidence type="ECO:0000313" key="2">
    <source>
        <dbReference type="Proteomes" id="UP001417504"/>
    </source>
</evidence>
<dbReference type="SUPFAM" id="SSF56371">
    <property type="entry name" value="Ribosome inactivating proteins (RIP)"/>
    <property type="match status" value="1"/>
</dbReference>
<organism evidence="1 2">
    <name type="scientific">Stephania japonica</name>
    <dbReference type="NCBI Taxonomy" id="461633"/>
    <lineage>
        <taxon>Eukaryota</taxon>
        <taxon>Viridiplantae</taxon>
        <taxon>Streptophyta</taxon>
        <taxon>Embryophyta</taxon>
        <taxon>Tracheophyta</taxon>
        <taxon>Spermatophyta</taxon>
        <taxon>Magnoliopsida</taxon>
        <taxon>Ranunculales</taxon>
        <taxon>Menispermaceae</taxon>
        <taxon>Menispermoideae</taxon>
        <taxon>Cissampelideae</taxon>
        <taxon>Stephania</taxon>
    </lineage>
</organism>
<dbReference type="EMBL" id="JBBNAE010000004">
    <property type="protein sequence ID" value="KAK9130879.1"/>
    <property type="molecule type" value="Genomic_DNA"/>
</dbReference>
<evidence type="ECO:0000313" key="1">
    <source>
        <dbReference type="EMBL" id="KAK9130879.1"/>
    </source>
</evidence>
<accession>A0AAP0JBI8</accession>
<sequence length="178" mass="20701">MRSIQMISEAARYWEIESRVLRYPEFLPDAYMLDLKTNWDGLSRQIQMSEFFAFQRAITIGSRVADNINSYVIAGMYLMLFVCNPPTPKTSSIFSFVSHLELIINQQSPSNLGVAEEEEKETCEQSVEPRTRIRERNGLCVDVEGFVYRDNTPIILFHCRTSDFKNQLWTLTKNGRIQ</sequence>
<dbReference type="PROSITE" id="PS50231">
    <property type="entry name" value="RICIN_B_LECTIN"/>
    <property type="match status" value="1"/>
</dbReference>
<dbReference type="AlphaFoldDB" id="A0AAP0JBI8"/>
<keyword evidence="2" id="KW-1185">Reference proteome</keyword>
<evidence type="ECO:0008006" key="3">
    <source>
        <dbReference type="Google" id="ProtNLM"/>
    </source>
</evidence>
<name>A0AAP0JBI8_9MAGN</name>
<proteinExistence type="predicted"/>
<dbReference type="InterPro" id="IPR016139">
    <property type="entry name" value="Ribosome_inactivat_prot_sub2"/>
</dbReference>
<dbReference type="Gene3D" id="2.80.10.50">
    <property type="match status" value="1"/>
</dbReference>
<gene>
    <name evidence="1" type="ORF">Sjap_011366</name>
</gene>
<dbReference type="InterPro" id="IPR036041">
    <property type="entry name" value="Ribosome-inact_prot_sf"/>
</dbReference>
<reference evidence="1 2" key="1">
    <citation type="submission" date="2024-01" db="EMBL/GenBank/DDBJ databases">
        <title>Genome assemblies of Stephania.</title>
        <authorList>
            <person name="Yang L."/>
        </authorList>
    </citation>
    <scope>NUCLEOTIDE SEQUENCE [LARGE SCALE GENOMIC DNA]</scope>
    <source>
        <strain evidence="1">QJT</strain>
        <tissue evidence="1">Leaf</tissue>
    </source>
</reference>
<dbReference type="GO" id="GO:0017148">
    <property type="term" value="P:negative regulation of translation"/>
    <property type="evidence" value="ECO:0007669"/>
    <property type="project" value="InterPro"/>
</dbReference>
<comment type="caution">
    <text evidence="1">The sequence shown here is derived from an EMBL/GenBank/DDBJ whole genome shotgun (WGS) entry which is preliminary data.</text>
</comment>
<dbReference type="SUPFAM" id="SSF50370">
    <property type="entry name" value="Ricin B-like lectins"/>
    <property type="match status" value="1"/>
</dbReference>
<dbReference type="InterPro" id="IPR035992">
    <property type="entry name" value="Ricin_B-like_lectins"/>
</dbReference>
<protein>
    <recommendedName>
        <fullName evidence="3">Ricin B lectin domain-containing protein</fullName>
    </recommendedName>
</protein>